<dbReference type="GO" id="GO:0051989">
    <property type="term" value="F:coproporphyrinogen dehydrogenase activity"/>
    <property type="evidence" value="ECO:0007669"/>
    <property type="project" value="UniProtKB-EC"/>
</dbReference>
<comment type="catalytic activity">
    <reaction evidence="13 14">
        <text>coproporphyrinogen III + 2 S-adenosyl-L-methionine = protoporphyrinogen IX + 2 5'-deoxyadenosine + 2 L-methionine + 2 CO2</text>
        <dbReference type="Rhea" id="RHEA:15425"/>
        <dbReference type="ChEBI" id="CHEBI:16526"/>
        <dbReference type="ChEBI" id="CHEBI:17319"/>
        <dbReference type="ChEBI" id="CHEBI:57307"/>
        <dbReference type="ChEBI" id="CHEBI:57309"/>
        <dbReference type="ChEBI" id="CHEBI:57844"/>
        <dbReference type="ChEBI" id="CHEBI:59789"/>
        <dbReference type="EC" id="1.3.98.3"/>
    </reaction>
</comment>
<dbReference type="NCBIfam" id="TIGR00538">
    <property type="entry name" value="hemN"/>
    <property type="match status" value="1"/>
</dbReference>
<evidence type="ECO:0000256" key="11">
    <source>
        <dbReference type="ARBA" id="ARBA00023014"/>
    </source>
</evidence>
<keyword evidence="12 14" id="KW-0627">Porphyrin biosynthesis</keyword>
<reference evidence="16 17" key="1">
    <citation type="submission" date="2024-06" db="EMBL/GenBank/DDBJ databases">
        <authorList>
            <person name="Kaempfer P."/>
            <person name="Viver T."/>
        </authorList>
    </citation>
    <scope>NUCLEOTIDE SEQUENCE [LARGE SCALE GENOMIC DNA]</scope>
    <source>
        <strain evidence="16 17">ST-64</strain>
    </source>
</reference>
<dbReference type="EMBL" id="JBELQC010000001">
    <property type="protein sequence ID" value="MFL9839767.1"/>
    <property type="molecule type" value="Genomic_DNA"/>
</dbReference>
<dbReference type="InterPro" id="IPR013785">
    <property type="entry name" value="Aldolase_TIM"/>
</dbReference>
<evidence type="ECO:0000256" key="4">
    <source>
        <dbReference type="ARBA" id="ARBA00011245"/>
    </source>
</evidence>
<evidence type="ECO:0000256" key="2">
    <source>
        <dbReference type="ARBA" id="ARBA00004785"/>
    </source>
</evidence>
<evidence type="ECO:0000256" key="13">
    <source>
        <dbReference type="ARBA" id="ARBA00048321"/>
    </source>
</evidence>
<comment type="similarity">
    <text evidence="3 14">Belongs to the anaerobic coproporphyrinogen-III oxidase family.</text>
</comment>
<dbReference type="InterPro" id="IPR004558">
    <property type="entry name" value="Coprogen_oxidase_HemN"/>
</dbReference>
<dbReference type="SFLD" id="SFLDG01065">
    <property type="entry name" value="anaerobic_coproporphyrinogen-I"/>
    <property type="match status" value="1"/>
</dbReference>
<keyword evidence="11 14" id="KW-0411">Iron-sulfur</keyword>
<name>A0ABW8YJY2_9SPHN</name>
<dbReference type="SFLD" id="SFLDS00029">
    <property type="entry name" value="Radical_SAM"/>
    <property type="match status" value="1"/>
</dbReference>
<accession>A0ABW8YJY2</accession>
<comment type="cofactor">
    <cofactor evidence="14">
        <name>[4Fe-4S] cluster</name>
        <dbReference type="ChEBI" id="CHEBI:49883"/>
    </cofactor>
    <text evidence="14">Binds 1 [4Fe-4S] cluster. The cluster is coordinated with 3 cysteines and an exchangeable S-adenosyl-L-methionine.</text>
</comment>
<evidence type="ECO:0000256" key="7">
    <source>
        <dbReference type="ARBA" id="ARBA00022691"/>
    </source>
</evidence>
<organism evidence="16 17">
    <name type="scientific">Sphingomonas plantiphila</name>
    <dbReference type="NCBI Taxonomy" id="3163295"/>
    <lineage>
        <taxon>Bacteria</taxon>
        <taxon>Pseudomonadati</taxon>
        <taxon>Pseudomonadota</taxon>
        <taxon>Alphaproteobacteria</taxon>
        <taxon>Sphingomonadales</taxon>
        <taxon>Sphingomonadaceae</taxon>
        <taxon>Sphingomonas</taxon>
    </lineage>
</organism>
<keyword evidence="5 14" id="KW-0004">4Fe-4S</keyword>
<keyword evidence="8 14" id="KW-0479">Metal-binding</keyword>
<dbReference type="PANTHER" id="PTHR13932:SF6">
    <property type="entry name" value="OXYGEN-INDEPENDENT COPROPORPHYRINOGEN III OXIDASE"/>
    <property type="match status" value="1"/>
</dbReference>
<dbReference type="EC" id="1.3.98.3" evidence="14"/>
<evidence type="ECO:0000256" key="9">
    <source>
        <dbReference type="ARBA" id="ARBA00023002"/>
    </source>
</evidence>
<dbReference type="SUPFAM" id="SSF102114">
    <property type="entry name" value="Radical SAM enzymes"/>
    <property type="match status" value="1"/>
</dbReference>
<evidence type="ECO:0000256" key="12">
    <source>
        <dbReference type="ARBA" id="ARBA00023244"/>
    </source>
</evidence>
<evidence type="ECO:0000313" key="17">
    <source>
        <dbReference type="Proteomes" id="UP001629244"/>
    </source>
</evidence>
<keyword evidence="6 14" id="KW-0963">Cytoplasm</keyword>
<proteinExistence type="inferred from homology"/>
<dbReference type="PANTHER" id="PTHR13932">
    <property type="entry name" value="COPROPORPHYRINIGEN III OXIDASE"/>
    <property type="match status" value="1"/>
</dbReference>
<protein>
    <recommendedName>
        <fullName evidence="14">Coproporphyrinogen-III oxidase</fullName>
        <ecNumber evidence="14">1.3.98.3</ecNumber>
    </recommendedName>
</protein>
<feature type="domain" description="Radical SAM core" evidence="15">
    <location>
        <begin position="42"/>
        <end position="273"/>
    </location>
</feature>
<evidence type="ECO:0000256" key="3">
    <source>
        <dbReference type="ARBA" id="ARBA00005493"/>
    </source>
</evidence>
<dbReference type="InterPro" id="IPR034505">
    <property type="entry name" value="Coproporphyrinogen-III_oxidase"/>
</dbReference>
<evidence type="ECO:0000256" key="6">
    <source>
        <dbReference type="ARBA" id="ARBA00022490"/>
    </source>
</evidence>
<evidence type="ECO:0000256" key="1">
    <source>
        <dbReference type="ARBA" id="ARBA00004496"/>
    </source>
</evidence>
<evidence type="ECO:0000256" key="8">
    <source>
        <dbReference type="ARBA" id="ARBA00022723"/>
    </source>
</evidence>
<evidence type="ECO:0000256" key="5">
    <source>
        <dbReference type="ARBA" id="ARBA00022485"/>
    </source>
</evidence>
<evidence type="ECO:0000313" key="16">
    <source>
        <dbReference type="EMBL" id="MFL9839767.1"/>
    </source>
</evidence>
<comment type="subcellular location">
    <subcellularLocation>
        <location evidence="1 14">Cytoplasm</location>
    </subcellularLocation>
</comment>
<gene>
    <name evidence="16" type="primary">hemN</name>
    <name evidence="16" type="ORF">ABS767_02220</name>
</gene>
<dbReference type="Gene3D" id="1.10.10.920">
    <property type="match status" value="1"/>
</dbReference>
<keyword evidence="9 14" id="KW-0560">Oxidoreductase</keyword>
<dbReference type="PROSITE" id="PS51918">
    <property type="entry name" value="RADICAL_SAM"/>
    <property type="match status" value="1"/>
</dbReference>
<dbReference type="Proteomes" id="UP001629244">
    <property type="component" value="Unassembled WGS sequence"/>
</dbReference>
<comment type="subunit">
    <text evidence="4">Monomer.</text>
</comment>
<keyword evidence="10 14" id="KW-0408">Iron</keyword>
<dbReference type="InterPro" id="IPR006638">
    <property type="entry name" value="Elp3/MiaA/NifB-like_rSAM"/>
</dbReference>
<evidence type="ECO:0000256" key="10">
    <source>
        <dbReference type="ARBA" id="ARBA00023004"/>
    </source>
</evidence>
<dbReference type="SFLD" id="SFLDG01082">
    <property type="entry name" value="B12-binding_domain_containing"/>
    <property type="match status" value="1"/>
</dbReference>
<dbReference type="Gene3D" id="3.20.20.70">
    <property type="entry name" value="Aldolase class I"/>
    <property type="match status" value="1"/>
</dbReference>
<comment type="pathway">
    <text evidence="2 14">Porphyrin-containing compound metabolism; protoporphyrin-IX biosynthesis; protoporphyrinogen-IX from coproporphyrinogen-III (AdoMet route): step 1/1.</text>
</comment>
<keyword evidence="7 14" id="KW-0949">S-adenosyl-L-methionine</keyword>
<dbReference type="PIRSF" id="PIRSF000167">
    <property type="entry name" value="HemN"/>
    <property type="match status" value="1"/>
</dbReference>
<dbReference type="SMART" id="SM00729">
    <property type="entry name" value="Elp3"/>
    <property type="match status" value="1"/>
</dbReference>
<dbReference type="InterPro" id="IPR058240">
    <property type="entry name" value="rSAM_sf"/>
</dbReference>
<evidence type="ECO:0000256" key="14">
    <source>
        <dbReference type="PIRNR" id="PIRNR000167"/>
    </source>
</evidence>
<evidence type="ECO:0000259" key="15">
    <source>
        <dbReference type="PROSITE" id="PS51918"/>
    </source>
</evidence>
<dbReference type="Pfam" id="PF04055">
    <property type="entry name" value="Radical_SAM"/>
    <property type="match status" value="1"/>
</dbReference>
<keyword evidence="17" id="KW-1185">Reference proteome</keyword>
<sequence length="448" mass="47123">MLHRYLRDFAERAVPRYTSYPTAAEFTDAVGAEAQGAAIDAVAPGTPVSLYVHIPYCHQICWYCGCNTGAVGRPRRLDAYGAAIAAEIATVSARMRGRVTSVHFGGGSPNALSPAAFAELNSVLRNRFDIAADAEWAAEIDPRHFGPAHAEAFAAAGIGRLSVGAQTFAPHVQAAIGRIQPLAQVAGAIAAARAAGIGRINLDLMYGLPGQSMDDIAATIAAARRLMPDRVAMFGYAHMPALLPRQRMIDGAALPHPAARFWQRALAHDLWVEAGYEAVGFDHFARPHDSLAVAARAGTLRRNFQGFTDDPATTLVGLGASAISQFDGLIVQNEKHVGRYRMAALNGALAGMRGVARSGLDAAAGAVIERLLCDGTVDAAAVAHKHGSTADALCHDPQGLSQLAEAGLIERDGWRITATAIGAPYLRLAAATFDRFRASSGGQFSKAV</sequence>
<dbReference type="RefSeq" id="WP_408076731.1">
    <property type="nucleotide sequence ID" value="NZ_JBELQC010000001.1"/>
</dbReference>
<dbReference type="InterPro" id="IPR007197">
    <property type="entry name" value="rSAM"/>
</dbReference>
<comment type="caution">
    <text evidence="16">The sequence shown here is derived from an EMBL/GenBank/DDBJ whole genome shotgun (WGS) entry which is preliminary data.</text>
</comment>